<accession>A0A1B6HP82</accession>
<keyword evidence="3" id="KW-0378">Hydrolase</keyword>
<comment type="similarity">
    <text evidence="1">Belongs to the type-B carboxylesterase/lipase family.</text>
</comment>
<evidence type="ECO:0000256" key="3">
    <source>
        <dbReference type="ARBA" id="ARBA00022801"/>
    </source>
</evidence>
<dbReference type="EMBL" id="GECU01031217">
    <property type="protein sequence ID" value="JAS76489.1"/>
    <property type="molecule type" value="Transcribed_RNA"/>
</dbReference>
<protein>
    <recommendedName>
        <fullName evidence="5">Carboxylesterase type B domain-containing protein</fullName>
    </recommendedName>
</protein>
<reference evidence="6" key="1">
    <citation type="submission" date="2015-11" db="EMBL/GenBank/DDBJ databases">
        <title>De novo transcriptome assembly of four potential Pierce s Disease insect vectors from Arizona vineyards.</title>
        <authorList>
            <person name="Tassone E.E."/>
        </authorList>
    </citation>
    <scope>NUCLEOTIDE SEQUENCE</scope>
</reference>
<evidence type="ECO:0000256" key="4">
    <source>
        <dbReference type="ARBA" id="ARBA00023180"/>
    </source>
</evidence>
<dbReference type="PANTHER" id="PTHR43142">
    <property type="entry name" value="CARBOXYLIC ESTER HYDROLASE"/>
    <property type="match status" value="1"/>
</dbReference>
<dbReference type="Gene3D" id="3.40.50.1820">
    <property type="entry name" value="alpha/beta hydrolase"/>
    <property type="match status" value="1"/>
</dbReference>
<feature type="non-terminal residue" evidence="6">
    <location>
        <position position="1"/>
    </location>
</feature>
<proteinExistence type="inferred from homology"/>
<evidence type="ECO:0000313" key="6">
    <source>
        <dbReference type="EMBL" id="JAS76489.1"/>
    </source>
</evidence>
<name>A0A1B6HP82_9HEMI</name>
<evidence type="ECO:0000256" key="2">
    <source>
        <dbReference type="ARBA" id="ARBA00022487"/>
    </source>
</evidence>
<organism evidence="6">
    <name type="scientific">Homalodisca liturata</name>
    <dbReference type="NCBI Taxonomy" id="320908"/>
    <lineage>
        <taxon>Eukaryota</taxon>
        <taxon>Metazoa</taxon>
        <taxon>Ecdysozoa</taxon>
        <taxon>Arthropoda</taxon>
        <taxon>Hexapoda</taxon>
        <taxon>Insecta</taxon>
        <taxon>Pterygota</taxon>
        <taxon>Neoptera</taxon>
        <taxon>Paraneoptera</taxon>
        <taxon>Hemiptera</taxon>
        <taxon>Auchenorrhyncha</taxon>
        <taxon>Membracoidea</taxon>
        <taxon>Cicadellidae</taxon>
        <taxon>Cicadellinae</taxon>
        <taxon>Proconiini</taxon>
        <taxon>Homalodisca</taxon>
    </lineage>
</organism>
<feature type="non-terminal residue" evidence="6">
    <location>
        <position position="329"/>
    </location>
</feature>
<feature type="domain" description="Carboxylesterase type B" evidence="5">
    <location>
        <begin position="5"/>
        <end position="280"/>
    </location>
</feature>
<evidence type="ECO:0000256" key="1">
    <source>
        <dbReference type="ARBA" id="ARBA00005964"/>
    </source>
</evidence>
<dbReference type="PANTHER" id="PTHR43142:SF1">
    <property type="entry name" value="CARBOXYLIC ESTER HYDROLASE"/>
    <property type="match status" value="1"/>
</dbReference>
<dbReference type="Pfam" id="PF00135">
    <property type="entry name" value="COesterase"/>
    <property type="match status" value="1"/>
</dbReference>
<dbReference type="SUPFAM" id="SSF53474">
    <property type="entry name" value="alpha/beta-Hydrolases"/>
    <property type="match status" value="1"/>
</dbReference>
<evidence type="ECO:0000259" key="5">
    <source>
        <dbReference type="Pfam" id="PF00135"/>
    </source>
</evidence>
<gene>
    <name evidence="6" type="ORF">g.57775</name>
</gene>
<keyword evidence="4" id="KW-0325">Glycoprotein</keyword>
<sequence>ENLLSKTQFIAATLNCTTSNSKLMVDCLRTFAPQQLILFTQSYEVFINTPFAPFGPCVERVGERPFLPEYPFRLLERGYALDRPIIFSDCEYEGLYPLAAILNNEEQLDFLNRRFVDVAPYLLNYNETVSEIFKPVVSLIIQNHYVKGPITASSAFNVVKLFGDRQFLADNGRAAALQAKLNLFSPVYFYQFRYRGQNSNSEFYNPADYGNYGAANGDDLLYILENSVLFFNSSSDQRDAEMRDLMVKLWASFAITGVPDVGGVTWDPVPCSDFRQGYLTFLDIAGPDRLQMVRKYDFGNQVFWNSLPFKEPESGRESCSKAFKVYKDL</sequence>
<keyword evidence="2" id="KW-0719">Serine esterase</keyword>
<dbReference type="InterPro" id="IPR002018">
    <property type="entry name" value="CarbesteraseB"/>
</dbReference>
<dbReference type="AlphaFoldDB" id="A0A1B6HP82"/>
<dbReference type="InterPro" id="IPR029058">
    <property type="entry name" value="AB_hydrolase_fold"/>
</dbReference>
<dbReference type="GO" id="GO:0052689">
    <property type="term" value="F:carboxylic ester hydrolase activity"/>
    <property type="evidence" value="ECO:0007669"/>
    <property type="project" value="UniProtKB-KW"/>
</dbReference>